<feature type="repeat" description="ANK" evidence="3">
    <location>
        <begin position="69"/>
        <end position="101"/>
    </location>
</feature>
<dbReference type="Pfam" id="PF13637">
    <property type="entry name" value="Ank_4"/>
    <property type="match status" value="1"/>
</dbReference>
<feature type="repeat" description="ANK" evidence="3">
    <location>
        <begin position="34"/>
        <end position="59"/>
    </location>
</feature>
<dbReference type="Gene3D" id="1.25.40.20">
    <property type="entry name" value="Ankyrin repeat-containing domain"/>
    <property type="match status" value="2"/>
</dbReference>
<dbReference type="InterPro" id="IPR002110">
    <property type="entry name" value="Ankyrin_rpt"/>
</dbReference>
<evidence type="ECO:0000256" key="3">
    <source>
        <dbReference type="PROSITE-ProRule" id="PRU00023"/>
    </source>
</evidence>
<dbReference type="GO" id="GO:0000976">
    <property type="term" value="F:transcription cis-regulatory region binding"/>
    <property type="evidence" value="ECO:0007669"/>
    <property type="project" value="TreeGrafter"/>
</dbReference>
<comment type="caution">
    <text evidence="4">The sequence shown here is derived from an EMBL/GenBank/DDBJ whole genome shotgun (WGS) entry which is preliminary data.</text>
</comment>
<gene>
    <name evidence="4" type="ORF">WJX84_003427</name>
</gene>
<dbReference type="SMART" id="SM00248">
    <property type="entry name" value="ANK"/>
    <property type="match status" value="6"/>
</dbReference>
<protein>
    <recommendedName>
        <fullName evidence="6">26S proteasome non-ATPase regulatory subunit 10</fullName>
    </recommendedName>
</protein>
<dbReference type="PROSITE" id="PS50088">
    <property type="entry name" value="ANK_REPEAT"/>
    <property type="match status" value="5"/>
</dbReference>
<dbReference type="PANTHER" id="PTHR24193">
    <property type="entry name" value="ANKYRIN REPEAT PROTEIN"/>
    <property type="match status" value="1"/>
</dbReference>
<dbReference type="PROSITE" id="PS50297">
    <property type="entry name" value="ANK_REP_REGION"/>
    <property type="match status" value="5"/>
</dbReference>
<dbReference type="GO" id="GO:0045944">
    <property type="term" value="P:positive regulation of transcription by RNA polymerase II"/>
    <property type="evidence" value="ECO:0007669"/>
    <property type="project" value="TreeGrafter"/>
</dbReference>
<dbReference type="EMBL" id="JALJOV010001262">
    <property type="protein sequence ID" value="KAK9850974.1"/>
    <property type="molecule type" value="Genomic_DNA"/>
</dbReference>
<keyword evidence="2 3" id="KW-0040">ANK repeat</keyword>
<sequence>MQRACDACRTGNLEYIQSLSADEMARLNTKFDEDGRSLLHAAVSSNKIELVGYLIQNGALPMISCADEEGWTPLHTAASCGSEPLVSLLLNNGADVNCRNSAGCRPLHYAASKGHLGTLSLLLERGADANAQDRTGSAPLHRACSTGRMDSARFLVERGKARLGLKDAQGSTALHVAVACNQQPLALLLASLGADIEATDKEGTTPLHLVESNVRFLNTLKAAAAGDMDVDDIL</sequence>
<reference evidence="4 5" key="1">
    <citation type="journal article" date="2024" name="Nat. Commun.">
        <title>Phylogenomics reveals the evolutionary origins of lichenization in chlorophyte algae.</title>
        <authorList>
            <person name="Puginier C."/>
            <person name="Libourel C."/>
            <person name="Otte J."/>
            <person name="Skaloud P."/>
            <person name="Haon M."/>
            <person name="Grisel S."/>
            <person name="Petersen M."/>
            <person name="Berrin J.G."/>
            <person name="Delaux P.M."/>
            <person name="Dal Grande F."/>
            <person name="Keller J."/>
        </authorList>
    </citation>
    <scope>NUCLEOTIDE SEQUENCE [LARGE SCALE GENOMIC DNA]</scope>
    <source>
        <strain evidence="4 5">SAG 2523</strain>
    </source>
</reference>
<evidence type="ECO:0008006" key="6">
    <source>
        <dbReference type="Google" id="ProtNLM"/>
    </source>
</evidence>
<keyword evidence="5" id="KW-1185">Reference proteome</keyword>
<name>A0AAW1SN90_9CHLO</name>
<feature type="repeat" description="ANK" evidence="3">
    <location>
        <begin position="135"/>
        <end position="159"/>
    </location>
</feature>
<accession>A0AAW1SN90</accession>
<organism evidence="4 5">
    <name type="scientific">Apatococcus fuscideae</name>
    <dbReference type="NCBI Taxonomy" id="2026836"/>
    <lineage>
        <taxon>Eukaryota</taxon>
        <taxon>Viridiplantae</taxon>
        <taxon>Chlorophyta</taxon>
        <taxon>core chlorophytes</taxon>
        <taxon>Trebouxiophyceae</taxon>
        <taxon>Chlorellales</taxon>
        <taxon>Chlorellaceae</taxon>
        <taxon>Apatococcus</taxon>
    </lineage>
</organism>
<dbReference type="InterPro" id="IPR050663">
    <property type="entry name" value="Ankyrin-SOCS_Box"/>
</dbReference>
<keyword evidence="1" id="KW-0677">Repeat</keyword>
<evidence type="ECO:0000256" key="1">
    <source>
        <dbReference type="ARBA" id="ARBA00022737"/>
    </source>
</evidence>
<dbReference type="AlphaFoldDB" id="A0AAW1SN90"/>
<dbReference type="Pfam" id="PF12796">
    <property type="entry name" value="Ank_2"/>
    <property type="match status" value="1"/>
</dbReference>
<dbReference type="Proteomes" id="UP001485043">
    <property type="component" value="Unassembled WGS sequence"/>
</dbReference>
<dbReference type="InterPro" id="IPR036770">
    <property type="entry name" value="Ankyrin_rpt-contain_sf"/>
</dbReference>
<feature type="repeat" description="ANK" evidence="3">
    <location>
        <begin position="102"/>
        <end position="134"/>
    </location>
</feature>
<dbReference type="PRINTS" id="PR01415">
    <property type="entry name" value="ANKYRIN"/>
</dbReference>
<dbReference type="SUPFAM" id="SSF48403">
    <property type="entry name" value="Ankyrin repeat"/>
    <property type="match status" value="1"/>
</dbReference>
<feature type="repeat" description="ANK" evidence="3">
    <location>
        <begin position="169"/>
        <end position="201"/>
    </location>
</feature>
<proteinExistence type="predicted"/>
<dbReference type="PANTHER" id="PTHR24193:SF121">
    <property type="entry name" value="ADA2A-CONTAINING COMPLEX COMPONENT 3, ISOFORM D"/>
    <property type="match status" value="1"/>
</dbReference>
<evidence type="ECO:0000313" key="5">
    <source>
        <dbReference type="Proteomes" id="UP001485043"/>
    </source>
</evidence>
<evidence type="ECO:0000256" key="2">
    <source>
        <dbReference type="ARBA" id="ARBA00023043"/>
    </source>
</evidence>
<dbReference type="GO" id="GO:0005634">
    <property type="term" value="C:nucleus"/>
    <property type="evidence" value="ECO:0007669"/>
    <property type="project" value="TreeGrafter"/>
</dbReference>
<evidence type="ECO:0000313" key="4">
    <source>
        <dbReference type="EMBL" id="KAK9850974.1"/>
    </source>
</evidence>